<dbReference type="EMBL" id="CP066831">
    <property type="protein sequence ID" value="QQM41989.1"/>
    <property type="molecule type" value="Genomic_DNA"/>
</dbReference>
<evidence type="ECO:0000313" key="1">
    <source>
        <dbReference type="EMBL" id="QQM41989.1"/>
    </source>
</evidence>
<dbReference type="KEGG" id="slf:JEQ17_22780"/>
<accession>A0A7T7KXZ9</accession>
<gene>
    <name evidence="1" type="ORF">JEQ17_22780</name>
</gene>
<dbReference type="RefSeq" id="WP_200396951.1">
    <property type="nucleotide sequence ID" value="NZ_CP066831.1"/>
</dbReference>
<organism evidence="1 2">
    <name type="scientific">Streptomyces liliifuscus</name>
    <dbReference type="NCBI Taxonomy" id="2797636"/>
    <lineage>
        <taxon>Bacteria</taxon>
        <taxon>Bacillati</taxon>
        <taxon>Actinomycetota</taxon>
        <taxon>Actinomycetes</taxon>
        <taxon>Kitasatosporales</taxon>
        <taxon>Streptomycetaceae</taxon>
        <taxon>Streptomyces</taxon>
    </lineage>
</organism>
<protein>
    <submittedName>
        <fullName evidence="1">Uncharacterized protein</fullName>
    </submittedName>
</protein>
<dbReference type="Proteomes" id="UP000595636">
    <property type="component" value="Chromosome"/>
</dbReference>
<name>A0A7T7KXZ9_9ACTN</name>
<keyword evidence="2" id="KW-1185">Reference proteome</keyword>
<dbReference type="AlphaFoldDB" id="A0A7T7KXZ9"/>
<reference evidence="1 2" key="1">
    <citation type="submission" date="2020-12" db="EMBL/GenBank/DDBJ databases">
        <title>A novel species.</title>
        <authorList>
            <person name="Li K."/>
        </authorList>
    </citation>
    <scope>NUCLEOTIDE SEQUENCE [LARGE SCALE GENOMIC DNA]</scope>
    <source>
        <strain evidence="1 2">ZYC-3</strain>
    </source>
</reference>
<sequence length="212" mass="23189">MTTAHPRRVQVTGDMFHPQLPARAHWAGRQRPHLAESPFANPHPVDGGRKTPCPSCGVRHTLAEALSLYRRHLDQNPDLVRLAATVEADVQFACRCELDQPCHVDELLRRADEVAVIALGDDRDTTFAVQTTPVRTGECSAESDSCGKPGVVAVRVTIGQLRPDEISTLRITMCAEHEGNAPRMYELQVASARELQDPVKNAEFLATVGQAG</sequence>
<proteinExistence type="predicted"/>
<evidence type="ECO:0000313" key="2">
    <source>
        <dbReference type="Proteomes" id="UP000595636"/>
    </source>
</evidence>